<gene>
    <name evidence="1" type="ORF">RJ641_006363</name>
</gene>
<dbReference type="EMBL" id="JBAMMX010000014">
    <property type="protein sequence ID" value="KAK6927772.1"/>
    <property type="molecule type" value="Genomic_DNA"/>
</dbReference>
<sequence length="63" mass="6858">MVTALTGYEDDFVIELANEVRKVLGILGIAIAKEKRVCCPSHVPGLQLHPLPDAIVMDSQIDN</sequence>
<accession>A0AAN8VEE0</accession>
<reference evidence="1 2" key="1">
    <citation type="submission" date="2023-12" db="EMBL/GenBank/DDBJ databases">
        <title>A high-quality genome assembly for Dillenia turbinata (Dilleniales).</title>
        <authorList>
            <person name="Chanderbali A."/>
        </authorList>
    </citation>
    <scope>NUCLEOTIDE SEQUENCE [LARGE SCALE GENOMIC DNA]</scope>
    <source>
        <strain evidence="1">LSX21</strain>
        <tissue evidence="1">Leaf</tissue>
    </source>
</reference>
<organism evidence="1 2">
    <name type="scientific">Dillenia turbinata</name>
    <dbReference type="NCBI Taxonomy" id="194707"/>
    <lineage>
        <taxon>Eukaryota</taxon>
        <taxon>Viridiplantae</taxon>
        <taxon>Streptophyta</taxon>
        <taxon>Embryophyta</taxon>
        <taxon>Tracheophyta</taxon>
        <taxon>Spermatophyta</taxon>
        <taxon>Magnoliopsida</taxon>
        <taxon>eudicotyledons</taxon>
        <taxon>Gunneridae</taxon>
        <taxon>Pentapetalae</taxon>
        <taxon>Dilleniales</taxon>
        <taxon>Dilleniaceae</taxon>
        <taxon>Dillenia</taxon>
    </lineage>
</organism>
<evidence type="ECO:0000313" key="2">
    <source>
        <dbReference type="Proteomes" id="UP001370490"/>
    </source>
</evidence>
<name>A0AAN8VEE0_9MAGN</name>
<proteinExistence type="predicted"/>
<dbReference type="AlphaFoldDB" id="A0AAN8VEE0"/>
<comment type="caution">
    <text evidence="1">The sequence shown here is derived from an EMBL/GenBank/DDBJ whole genome shotgun (WGS) entry which is preliminary data.</text>
</comment>
<keyword evidence="2" id="KW-1185">Reference proteome</keyword>
<protein>
    <submittedName>
        <fullName evidence="1">Uncharacterized protein</fullName>
    </submittedName>
</protein>
<evidence type="ECO:0000313" key="1">
    <source>
        <dbReference type="EMBL" id="KAK6927772.1"/>
    </source>
</evidence>
<dbReference type="Proteomes" id="UP001370490">
    <property type="component" value="Unassembled WGS sequence"/>
</dbReference>